<evidence type="ECO:0008006" key="3">
    <source>
        <dbReference type="Google" id="ProtNLM"/>
    </source>
</evidence>
<comment type="caution">
    <text evidence="1">The sequence shown here is derived from an EMBL/GenBank/DDBJ whole genome shotgun (WGS) entry which is preliminary data.</text>
</comment>
<dbReference type="RefSeq" id="WP_067703330.1">
    <property type="nucleotide sequence ID" value="NZ_LLZH01000312.1"/>
</dbReference>
<protein>
    <recommendedName>
        <fullName evidence="3">Gp5/Type VI secretion system Vgr protein OB-fold domain-containing protein</fullName>
    </recommendedName>
</protein>
<gene>
    <name evidence="1" type="ORF">ADL15_40340</name>
</gene>
<evidence type="ECO:0000313" key="1">
    <source>
        <dbReference type="EMBL" id="KUL25597.1"/>
    </source>
</evidence>
<accession>A0A124G8C7</accession>
<reference evidence="1 2" key="1">
    <citation type="submission" date="2015-10" db="EMBL/GenBank/DDBJ databases">
        <authorList>
            <person name="Gilbert D.G."/>
        </authorList>
    </citation>
    <scope>NUCLEOTIDE SEQUENCE [LARGE SCALE GENOMIC DNA]</scope>
    <source>
        <strain evidence="1 2">NRRL B-16712</strain>
    </source>
</reference>
<dbReference type="Proteomes" id="UP000053244">
    <property type="component" value="Unassembled WGS sequence"/>
</dbReference>
<evidence type="ECO:0000313" key="2">
    <source>
        <dbReference type="Proteomes" id="UP000053244"/>
    </source>
</evidence>
<dbReference type="EMBL" id="LLZH01000312">
    <property type="protein sequence ID" value="KUL25597.1"/>
    <property type="molecule type" value="Genomic_DNA"/>
</dbReference>
<sequence>MDGVTSDDGVRRYYGKYPGRVLHNETTGGAHRGAVVIEVGGLLEDEPQGSGRRALQVTARPCLPPGLFWVPEPGQPVWVEFVAGRLDEAVWSGVWYATDATPRTVDGEAPTANQKLLRTAAGHVVQLEDATGDGKEPGAVTVLDARGNRVVLAKQRIEVHAARGQDGDSGDGKAEVRLAAGDEARIVVQNDGTTQSIVLTAGKAEISVSPDGVSITDGTNVITVAAAQVTINDHLVALDGLLDIFKNHLHATAMGPAALSPADVVKCAQGDAAGTALSRARAK</sequence>
<dbReference type="AlphaFoldDB" id="A0A124G8C7"/>
<name>A0A124G8C7_9ACTN</name>
<organism evidence="1 2">
    <name type="scientific">Actinoplanes awajinensis subsp. mycoplanecinus</name>
    <dbReference type="NCBI Taxonomy" id="135947"/>
    <lineage>
        <taxon>Bacteria</taxon>
        <taxon>Bacillati</taxon>
        <taxon>Actinomycetota</taxon>
        <taxon>Actinomycetes</taxon>
        <taxon>Micromonosporales</taxon>
        <taxon>Micromonosporaceae</taxon>
        <taxon>Actinoplanes</taxon>
    </lineage>
</organism>
<proteinExistence type="predicted"/>
<dbReference type="OrthoDB" id="9762420at2"/>
<keyword evidence="2" id="KW-1185">Reference proteome</keyword>